<feature type="transmembrane region" description="Helical" evidence="1">
    <location>
        <begin position="153"/>
        <end position="180"/>
    </location>
</feature>
<proteinExistence type="predicted"/>
<name>A0A3A4ANI7_9ACTN</name>
<evidence type="ECO:0000313" key="2">
    <source>
        <dbReference type="EMBL" id="RJL30025.1"/>
    </source>
</evidence>
<protein>
    <submittedName>
        <fullName evidence="2">Uncharacterized protein</fullName>
    </submittedName>
</protein>
<dbReference type="EMBL" id="QZEY01000010">
    <property type="protein sequence ID" value="RJL30025.1"/>
    <property type="molecule type" value="Genomic_DNA"/>
</dbReference>
<keyword evidence="1" id="KW-0812">Transmembrane</keyword>
<accession>A0A3A4ANI7</accession>
<evidence type="ECO:0000313" key="3">
    <source>
        <dbReference type="Proteomes" id="UP000265768"/>
    </source>
</evidence>
<organism evidence="2 3">
    <name type="scientific">Bailinhaonella thermotolerans</name>
    <dbReference type="NCBI Taxonomy" id="1070861"/>
    <lineage>
        <taxon>Bacteria</taxon>
        <taxon>Bacillati</taxon>
        <taxon>Actinomycetota</taxon>
        <taxon>Actinomycetes</taxon>
        <taxon>Streptosporangiales</taxon>
        <taxon>Streptosporangiaceae</taxon>
        <taxon>Bailinhaonella</taxon>
    </lineage>
</organism>
<dbReference type="Proteomes" id="UP000265768">
    <property type="component" value="Unassembled WGS sequence"/>
</dbReference>
<reference evidence="2 3" key="1">
    <citation type="submission" date="2018-09" db="EMBL/GenBank/DDBJ databases">
        <title>YIM 75507 draft genome.</title>
        <authorList>
            <person name="Tang S."/>
            <person name="Feng Y."/>
        </authorList>
    </citation>
    <scope>NUCLEOTIDE SEQUENCE [LARGE SCALE GENOMIC DNA]</scope>
    <source>
        <strain evidence="2 3">YIM 75507</strain>
    </source>
</reference>
<gene>
    <name evidence="2" type="ORF">D5H75_24105</name>
</gene>
<keyword evidence="1" id="KW-1133">Transmembrane helix</keyword>
<keyword evidence="1" id="KW-0472">Membrane</keyword>
<feature type="transmembrane region" description="Helical" evidence="1">
    <location>
        <begin position="12"/>
        <end position="36"/>
    </location>
</feature>
<dbReference type="AlphaFoldDB" id="A0A3A4ANI7"/>
<sequence>MGTDFESGRWMYMAGASMALSATPILMFVAGGPWLGRTLLTIDGLMLAMVSNPGSMKKAADQWMTANGGPGTSNSDYIDKLGDEMRGFHESLRNLTKQTKQDEVWTGSPFEAFDDAVTKFLDALEIVRTARNNCGKTLEGCAKIYMAGAQISFLVGSFMVALAGSAMVTIAGGPAALGLARAIYAIQLRNILPVLKTVVSGHKKALIAVTVIMALVRQHCDKQGQLFFGMSSLKMEQPPSFKGAEVKSRQGLPVHEPDMEVPKQPKPSILDSILPF</sequence>
<comment type="caution">
    <text evidence="2">The sequence shown here is derived from an EMBL/GenBank/DDBJ whole genome shotgun (WGS) entry which is preliminary data.</text>
</comment>
<evidence type="ECO:0000256" key="1">
    <source>
        <dbReference type="SAM" id="Phobius"/>
    </source>
</evidence>
<keyword evidence="3" id="KW-1185">Reference proteome</keyword>